<proteinExistence type="predicted"/>
<feature type="compositionally biased region" description="Low complexity" evidence="1">
    <location>
        <begin position="335"/>
        <end position="346"/>
    </location>
</feature>
<keyword evidence="3" id="KW-1185">Reference proteome</keyword>
<sequence>DRPPAPDPSSSTARGHPAPGPPAGAWQSKRPLRTDSTSTAARWECASSRGSAGSATGHVARGMMVLQTAGIVMVAVPPAKLDRERLAAFRDALRAKGIDTSRWGVSGAKTVEHLFWEAYQQEGCIITGVTEPGAMKRVTRLVKIRLVAEIFGVDHTLFSRLQFMHDGQTNERRQVPLKKLTWHGMRDKVPDNDLVYSENCPYTEDWRTGVTRALDERLGLTEKWQQQHLEEDASAYSYHTEDNVQSDGYPGLNTLYCIHDVTFRIVQPEHAGVQCIGLPHGQEFATAEGDFNFSMQIQEDGLAIGTQLNIWTWARNATSTPVPSARREPSPAKPGGRSDSVDSGGDARVLIPSSGSRCRPSARRP</sequence>
<protein>
    <submittedName>
        <fullName evidence="2">Uncharacterized protein</fullName>
    </submittedName>
</protein>
<comment type="caution">
    <text evidence="2">The sequence shown here is derived from an EMBL/GenBank/DDBJ whole genome shotgun (WGS) entry which is preliminary data.</text>
</comment>
<feature type="non-terminal residue" evidence="2">
    <location>
        <position position="1"/>
    </location>
</feature>
<evidence type="ECO:0000256" key="1">
    <source>
        <dbReference type="SAM" id="MobiDB-lite"/>
    </source>
</evidence>
<evidence type="ECO:0000313" key="3">
    <source>
        <dbReference type="Proteomes" id="UP001189429"/>
    </source>
</evidence>
<accession>A0ABN9PIR2</accession>
<feature type="region of interest" description="Disordered" evidence="1">
    <location>
        <begin position="1"/>
        <end position="56"/>
    </location>
</feature>
<feature type="compositionally biased region" description="Low complexity" evidence="1">
    <location>
        <begin position="46"/>
        <end position="56"/>
    </location>
</feature>
<dbReference type="EMBL" id="CAUYUJ010000589">
    <property type="protein sequence ID" value="CAK0791473.1"/>
    <property type="molecule type" value="Genomic_DNA"/>
</dbReference>
<gene>
    <name evidence="2" type="ORF">PCOR1329_LOCUS2354</name>
</gene>
<evidence type="ECO:0000313" key="2">
    <source>
        <dbReference type="EMBL" id="CAK0791473.1"/>
    </source>
</evidence>
<reference evidence="2" key="1">
    <citation type="submission" date="2023-10" db="EMBL/GenBank/DDBJ databases">
        <authorList>
            <person name="Chen Y."/>
            <person name="Shah S."/>
            <person name="Dougan E. K."/>
            <person name="Thang M."/>
            <person name="Chan C."/>
        </authorList>
    </citation>
    <scope>NUCLEOTIDE SEQUENCE [LARGE SCALE GENOMIC DNA]</scope>
</reference>
<name>A0ABN9PIR2_9DINO</name>
<dbReference type="Proteomes" id="UP001189429">
    <property type="component" value="Unassembled WGS sequence"/>
</dbReference>
<feature type="region of interest" description="Disordered" evidence="1">
    <location>
        <begin position="318"/>
        <end position="365"/>
    </location>
</feature>
<organism evidence="2 3">
    <name type="scientific">Prorocentrum cordatum</name>
    <dbReference type="NCBI Taxonomy" id="2364126"/>
    <lineage>
        <taxon>Eukaryota</taxon>
        <taxon>Sar</taxon>
        <taxon>Alveolata</taxon>
        <taxon>Dinophyceae</taxon>
        <taxon>Prorocentrales</taxon>
        <taxon>Prorocentraceae</taxon>
        <taxon>Prorocentrum</taxon>
    </lineage>
</organism>